<dbReference type="EMBL" id="FOZL01000001">
    <property type="protein sequence ID" value="SFS11212.1"/>
    <property type="molecule type" value="Genomic_DNA"/>
</dbReference>
<keyword evidence="4" id="KW-1185">Reference proteome</keyword>
<gene>
    <name evidence="3" type="ORF">SAMN05421771_1928</name>
</gene>
<dbReference type="Pfam" id="PF03364">
    <property type="entry name" value="Polyketide_cyc"/>
    <property type="match status" value="1"/>
</dbReference>
<dbReference type="STRING" id="474950.SAMN05421771_1928"/>
<accession>A0A1I6M6T8</accession>
<dbReference type="RefSeq" id="WP_245781787.1">
    <property type="nucleotide sequence ID" value="NZ_FOZL01000001.1"/>
</dbReference>
<organism evidence="3 4">
    <name type="scientific">Granulicella pectinivorans</name>
    <dbReference type="NCBI Taxonomy" id="474950"/>
    <lineage>
        <taxon>Bacteria</taxon>
        <taxon>Pseudomonadati</taxon>
        <taxon>Acidobacteriota</taxon>
        <taxon>Terriglobia</taxon>
        <taxon>Terriglobales</taxon>
        <taxon>Acidobacteriaceae</taxon>
        <taxon>Granulicella</taxon>
    </lineage>
</organism>
<dbReference type="InterPro" id="IPR005031">
    <property type="entry name" value="COQ10_START"/>
</dbReference>
<dbReference type="Gene3D" id="3.30.530.20">
    <property type="match status" value="1"/>
</dbReference>
<dbReference type="CDD" id="cd07820">
    <property type="entry name" value="SRPBCC_3"/>
    <property type="match status" value="1"/>
</dbReference>
<dbReference type="AlphaFoldDB" id="A0A1I6M6T8"/>
<dbReference type="SUPFAM" id="SSF55961">
    <property type="entry name" value="Bet v1-like"/>
    <property type="match status" value="1"/>
</dbReference>
<name>A0A1I6M6T8_9BACT</name>
<feature type="domain" description="Coenzyme Q-binding protein COQ10 START" evidence="2">
    <location>
        <begin position="13"/>
        <end position="136"/>
    </location>
</feature>
<evidence type="ECO:0000256" key="1">
    <source>
        <dbReference type="ARBA" id="ARBA00008918"/>
    </source>
</evidence>
<evidence type="ECO:0000313" key="3">
    <source>
        <dbReference type="EMBL" id="SFS11212.1"/>
    </source>
</evidence>
<proteinExistence type="inferred from homology"/>
<comment type="similarity">
    <text evidence="1">Belongs to the ribosome association toxin RatA family.</text>
</comment>
<dbReference type="Proteomes" id="UP000199024">
    <property type="component" value="Unassembled WGS sequence"/>
</dbReference>
<sequence length="174" mass="19846">MMTYTYNAEQWLPFPIEVVFAFFSNPENLPRLMPGWQKARIEEASFAPPPPHPTPSKRIRGIAAGAGTRITMSFRPFPLSPIRLPWEAEITEFEWNDHFCDIQVRGPFAYWKHCHRLTVEGAGTRLKDSVEYELPLGALSPLAQPFAAFQIASIFKFRQARTAELLPLMVGSLR</sequence>
<reference evidence="3 4" key="1">
    <citation type="submission" date="2016-10" db="EMBL/GenBank/DDBJ databases">
        <authorList>
            <person name="de Groot N.N."/>
        </authorList>
    </citation>
    <scope>NUCLEOTIDE SEQUENCE [LARGE SCALE GENOMIC DNA]</scope>
    <source>
        <strain evidence="3 4">DSM 21001</strain>
    </source>
</reference>
<evidence type="ECO:0000259" key="2">
    <source>
        <dbReference type="Pfam" id="PF03364"/>
    </source>
</evidence>
<protein>
    <submittedName>
        <fullName evidence="3">Ligand-binding SRPBCC domain-containing protein</fullName>
    </submittedName>
</protein>
<evidence type="ECO:0000313" key="4">
    <source>
        <dbReference type="Proteomes" id="UP000199024"/>
    </source>
</evidence>
<dbReference type="InterPro" id="IPR023393">
    <property type="entry name" value="START-like_dom_sf"/>
</dbReference>